<dbReference type="GO" id="GO:0005634">
    <property type="term" value="C:nucleus"/>
    <property type="evidence" value="ECO:0007669"/>
    <property type="project" value="UniProtKB-SubCell"/>
</dbReference>
<dbReference type="InterPro" id="IPR017923">
    <property type="entry name" value="TFIIS_N"/>
</dbReference>
<dbReference type="VEuPathDB" id="FungiDB:BTJ68_09165"/>
<feature type="compositionally biased region" description="Basic residues" evidence="4">
    <location>
        <begin position="155"/>
        <end position="172"/>
    </location>
</feature>
<dbReference type="InterPro" id="IPR035441">
    <property type="entry name" value="TFIIS/LEDGF_dom_sf"/>
</dbReference>
<feature type="domain" description="TFIIS N-terminal" evidence="5">
    <location>
        <begin position="318"/>
        <end position="396"/>
    </location>
</feature>
<accession>A0A3M7DXS1</accession>
<feature type="compositionally biased region" description="Basic and acidic residues" evidence="4">
    <location>
        <begin position="222"/>
        <end position="239"/>
    </location>
</feature>
<dbReference type="PANTHER" id="PTHR46010">
    <property type="entry name" value="PROTEIN IWS1 HOMOLOG"/>
    <property type="match status" value="1"/>
</dbReference>
<keyword evidence="3" id="KW-0539">Nucleus</keyword>
<evidence type="ECO:0000256" key="4">
    <source>
        <dbReference type="SAM" id="MobiDB-lite"/>
    </source>
</evidence>
<sequence length="555" mass="60957">MEDLEAAPGSPALQDTEEPQGNNDPRDPLNPGIDEEDHGRTPPLAQPTADPDAFEDEQAPETAAAMREEEERADEGPAAAAEDDDGVPHEGGEGAAGGDDDENESELDELDEGEFEDFDPDALNIPDKPVAVDSDNVGLLGVHKRKRTEEEERERKKKKKEGRREKKSKRVKAGGDEDEVDEGDIIEGKRGRKGKSSGGGGGGEKKARARRSPSVDEENMTPEERRRRALDKKMDEALKSHRPTARRRGRGDDLDAMADAEIETMRQRMAKACELDANARSNGKPATNKLAIIGEVTEMLNKNTIQAQLVDPDTNILEAVRFMLEPADHDGALPNYRIQRELFQSLGRMNIGKEALVASGIGKVVLFYTKSIQPQPEIKRAAEKLIGEWMRVVLNKPKSTKSRPVEQRTYDPMLATSQAARRLGDGTMSQAEKTAIAAEKRRKILAAPTASNLASKEPPPPWIPRWGQKGYRKAFATSTQSAMSPTQCPNPGTAVPMPAAAAFNLRLQNDPPVLKFAMRSTAHLKNAELGSSVGQYWKQPFETSRGPEQQAERFE</sequence>
<dbReference type="PROSITE" id="PS51319">
    <property type="entry name" value="TFIIS_N"/>
    <property type="match status" value="1"/>
</dbReference>
<evidence type="ECO:0000259" key="5">
    <source>
        <dbReference type="PROSITE" id="PS51319"/>
    </source>
</evidence>
<dbReference type="GO" id="GO:0016973">
    <property type="term" value="P:poly(A)+ mRNA export from nucleus"/>
    <property type="evidence" value="ECO:0007669"/>
    <property type="project" value="TreeGrafter"/>
</dbReference>
<gene>
    <name evidence="6" type="ORF">D0863_06677</name>
</gene>
<feature type="compositionally biased region" description="Basic residues" evidence="4">
    <location>
        <begin position="240"/>
        <end position="249"/>
    </location>
</feature>
<dbReference type="InterPro" id="IPR051037">
    <property type="entry name" value="RNAPII_TF_IWS1"/>
</dbReference>
<dbReference type="AlphaFoldDB" id="A0A3M7DXS1"/>
<comment type="caution">
    <text evidence="6">The sequence shown here is derived from an EMBL/GenBank/DDBJ whole genome shotgun (WGS) entry which is preliminary data.</text>
</comment>
<comment type="subcellular location">
    <subcellularLocation>
        <location evidence="3">Nucleus</location>
    </subcellularLocation>
</comment>
<evidence type="ECO:0000256" key="2">
    <source>
        <dbReference type="ARBA" id="ARBA00037992"/>
    </source>
</evidence>
<name>A0A3M7DXS1_HORWE</name>
<comment type="similarity">
    <text evidence="2">Belongs to the IWS1 family.</text>
</comment>
<organism evidence="6 7">
    <name type="scientific">Hortaea werneckii</name>
    <name type="common">Black yeast</name>
    <name type="synonym">Cladosporium werneckii</name>
    <dbReference type="NCBI Taxonomy" id="91943"/>
    <lineage>
        <taxon>Eukaryota</taxon>
        <taxon>Fungi</taxon>
        <taxon>Dikarya</taxon>
        <taxon>Ascomycota</taxon>
        <taxon>Pezizomycotina</taxon>
        <taxon>Dothideomycetes</taxon>
        <taxon>Dothideomycetidae</taxon>
        <taxon>Mycosphaerellales</taxon>
        <taxon>Teratosphaeriaceae</taxon>
        <taxon>Hortaea</taxon>
    </lineage>
</organism>
<evidence type="ECO:0000256" key="3">
    <source>
        <dbReference type="PROSITE-ProRule" id="PRU00649"/>
    </source>
</evidence>
<protein>
    <recommendedName>
        <fullName evidence="5">TFIIS N-terminal domain-containing protein</fullName>
    </recommendedName>
</protein>
<dbReference type="PANTHER" id="PTHR46010:SF1">
    <property type="entry name" value="PROTEIN IWS1 HOMOLOG"/>
    <property type="match status" value="1"/>
</dbReference>
<comment type="function">
    <text evidence="1">Transcription factor involved in RNA polymerase II transcription regulation. May function in both SPT15/TBP post-recruitment and recruitment steps of transcription.</text>
</comment>
<evidence type="ECO:0000313" key="6">
    <source>
        <dbReference type="EMBL" id="RMY69108.1"/>
    </source>
</evidence>
<proteinExistence type="inferred from homology"/>
<dbReference type="Pfam" id="PF08711">
    <property type="entry name" value="Med26"/>
    <property type="match status" value="1"/>
</dbReference>
<dbReference type="EMBL" id="QWIP01000212">
    <property type="protein sequence ID" value="RMY69108.1"/>
    <property type="molecule type" value="Genomic_DNA"/>
</dbReference>
<evidence type="ECO:0000313" key="7">
    <source>
        <dbReference type="Proteomes" id="UP000269276"/>
    </source>
</evidence>
<evidence type="ECO:0000256" key="1">
    <source>
        <dbReference type="ARBA" id="ARBA00037349"/>
    </source>
</evidence>
<feature type="compositionally biased region" description="Acidic residues" evidence="4">
    <location>
        <begin position="98"/>
        <end position="120"/>
    </location>
</feature>
<dbReference type="OrthoDB" id="21124at2759"/>
<feature type="region of interest" description="Disordered" evidence="4">
    <location>
        <begin position="1"/>
        <end position="251"/>
    </location>
</feature>
<feature type="compositionally biased region" description="Acidic residues" evidence="4">
    <location>
        <begin position="176"/>
        <end position="185"/>
    </location>
</feature>
<dbReference type="Gene3D" id="1.20.930.10">
    <property type="entry name" value="Conserved domain common to transcription factors TFIIS, elongin A, CRSP70"/>
    <property type="match status" value="1"/>
</dbReference>
<dbReference type="SUPFAM" id="SSF47676">
    <property type="entry name" value="Conserved domain common to transcription factors TFIIS, elongin A, CRSP70"/>
    <property type="match status" value="1"/>
</dbReference>
<dbReference type="Proteomes" id="UP000269276">
    <property type="component" value="Unassembled WGS sequence"/>
</dbReference>
<reference evidence="6 7" key="1">
    <citation type="journal article" date="2018" name="BMC Genomics">
        <title>Genomic evidence for intraspecific hybridization in a clonal and extremely halotolerant yeast.</title>
        <authorList>
            <person name="Gostincar C."/>
            <person name="Stajich J.E."/>
            <person name="Zupancic J."/>
            <person name="Zalar P."/>
            <person name="Gunde-Cimerman N."/>
        </authorList>
    </citation>
    <scope>NUCLEOTIDE SEQUENCE [LARGE SCALE GENOMIC DNA]</scope>
    <source>
        <strain evidence="6 7">EXF-2682</strain>
    </source>
</reference>